<dbReference type="VEuPathDB" id="FungiDB:PGTG_00353"/>
<keyword evidence="3" id="KW-1185">Reference proteome</keyword>
<feature type="region of interest" description="Disordered" evidence="1">
    <location>
        <begin position="1"/>
        <end position="33"/>
    </location>
</feature>
<sequence length="1071" mass="122471">MLQQRHERRIGNPAFIPPPDGHGAPGNMPAGIENQAPDELVFDAIGLNPEGSDNGSEDEWLTVRDINDSSPFSGTDHTPGGTDDQIDWDNYLFEAMNQLSDEPISTDFLKRPTPSSENMSWYPFKNKESVEQSFFNQYGRQYLIASLFVGYMHHIMSREVYDQIRLILTLVAVRLPHWTTLQRSRESIRSMLNLKLRQKQTVWKQQCYALSVGQILSGEVSNPYVNPHVDFVPEAPGDSAIYKFSQSKKWLKELAPELRVQMIASRSKHYYIYEPALERTGRMVVPVFFYKSGSGMYAKCAIPEVVHTNFPPSVTIHIPQDLVFDSDALIDLNVLELDQPYPEIMFGNNRPLAELCSHRMLDLNDPPVAHNLPNPWRTKAQGKVIRHMPINLYADDTSGNVSKKWNRHISFYFTLAGLPPKLSNMQYNCHFLSTSNEAGVLELGEQIVEEINMLATDGRVAHDSSLGEDVLIMSMVLCFQADSPMHAEITNTPLPNVSLNPCRMCCLHTPTMEGKKTEKYVRDFLHIDAFGNHTENLWEIGKKGVKTHFDNETKEIGIRDSINRQFVEVMQRKDDVAAHDEVNELAQKDGDRLFNSFLKLKGQASCRVLELCAPDESPYSYQFHLGGNCVGFDGCQDTPVEILHVFLLGIVKYMTRDFMKSLKVKELEQVLASWQSFNIDSLNISSIQSKYLVEHFSSLVGKDFKIIIQTAPFVMYPFMSEPQRQHWISLGQLATYIFETRITNMKRYLVELRNQIDIFMWHSINMNAQWVNKPKFHMLQHLPESIERFGPACLFATEKFESFNSILRNASVHSNRHRPGRDLGLSFLNFHALRLVVSKAQLKNHTTGMSFHASDEVTKLFQNPLIQKSMGYNPMLVCPPQTFPVVMQSPLLMADKENVPSYFNQYTNARVKQISQLRLSEKDIVKKGYFVLVAPGGIVWDQFIGRVNSLWQIEWDNRTRYVMKTTTFQLGGVNMFYNMRILQNIHETRYASVFDIKACLNVQHDCASAQCPIAPSTDPPTGPLEGSPCRKAIQHSDDQWFVLNSSSLRSEEILTKDEENFLRGKFWGQQK</sequence>
<dbReference type="OrthoDB" id="2506480at2759"/>
<dbReference type="PANTHER" id="PTHR31912:SF34">
    <property type="entry name" value="NOTOCHORD-RELATED PROTEIN"/>
    <property type="match status" value="1"/>
</dbReference>
<reference evidence="3" key="2">
    <citation type="journal article" date="2011" name="Proc. Natl. Acad. Sci. U.S.A.">
        <title>Obligate biotrophy features unraveled by the genomic analysis of rust fungi.</title>
        <authorList>
            <person name="Duplessis S."/>
            <person name="Cuomo C.A."/>
            <person name="Lin Y.-C."/>
            <person name="Aerts A."/>
            <person name="Tisserant E."/>
            <person name="Veneault-Fourrey C."/>
            <person name="Joly D.L."/>
            <person name="Hacquard S."/>
            <person name="Amselem J."/>
            <person name="Cantarel B.L."/>
            <person name="Chiu R."/>
            <person name="Coutinho P.M."/>
            <person name="Feau N."/>
            <person name="Field M."/>
            <person name="Frey P."/>
            <person name="Gelhaye E."/>
            <person name="Goldberg J."/>
            <person name="Grabherr M.G."/>
            <person name="Kodira C.D."/>
            <person name="Kohler A."/>
            <person name="Kuees U."/>
            <person name="Lindquist E.A."/>
            <person name="Lucas S.M."/>
            <person name="Mago R."/>
            <person name="Mauceli E."/>
            <person name="Morin E."/>
            <person name="Murat C."/>
            <person name="Pangilinan J.L."/>
            <person name="Park R."/>
            <person name="Pearson M."/>
            <person name="Quesneville H."/>
            <person name="Rouhier N."/>
            <person name="Sakthikumar S."/>
            <person name="Salamov A.A."/>
            <person name="Schmutz J."/>
            <person name="Selles B."/>
            <person name="Shapiro H."/>
            <person name="Tanguay P."/>
            <person name="Tuskan G.A."/>
            <person name="Henrissat B."/>
            <person name="Van de Peer Y."/>
            <person name="Rouze P."/>
            <person name="Ellis J.G."/>
            <person name="Dodds P.N."/>
            <person name="Schein J.E."/>
            <person name="Zhong S."/>
            <person name="Hamelin R.C."/>
            <person name="Grigoriev I.V."/>
            <person name="Szabo L.J."/>
            <person name="Martin F."/>
        </authorList>
    </citation>
    <scope>NUCLEOTIDE SEQUENCE [LARGE SCALE GENOMIC DNA]</scope>
    <source>
        <strain evidence="3">CRL 75-36-700-3 / race SCCL</strain>
    </source>
</reference>
<accession>E3JQL1</accession>
<name>E3JQL1_PUCGT</name>
<reference key="1">
    <citation type="submission" date="2007-01" db="EMBL/GenBank/DDBJ databases">
        <title>The Genome Sequence of Puccinia graminis f. sp. tritici Strain CRL 75-36-700-3.</title>
        <authorList>
            <consortium name="The Broad Institute Genome Sequencing Platform"/>
            <person name="Birren B."/>
            <person name="Lander E."/>
            <person name="Galagan J."/>
            <person name="Nusbaum C."/>
            <person name="Devon K."/>
            <person name="Cuomo C."/>
            <person name="Jaffe D."/>
            <person name="Butler J."/>
            <person name="Alvarez P."/>
            <person name="Gnerre S."/>
            <person name="Grabherr M."/>
            <person name="Mauceli E."/>
            <person name="Brockman W."/>
            <person name="Young S."/>
            <person name="LaButti K."/>
            <person name="Sykes S."/>
            <person name="DeCaprio D."/>
            <person name="Crawford M."/>
            <person name="Koehrsen M."/>
            <person name="Engels R."/>
            <person name="Montgomery P."/>
            <person name="Pearson M."/>
            <person name="Howarth C."/>
            <person name="Larson L."/>
            <person name="White J."/>
            <person name="Zeng Q."/>
            <person name="Kodira C."/>
            <person name="Yandava C."/>
            <person name="Alvarado L."/>
            <person name="O'Leary S."/>
            <person name="Szabo L."/>
            <person name="Dean R."/>
            <person name="Schein J."/>
        </authorList>
    </citation>
    <scope>NUCLEOTIDE SEQUENCE</scope>
    <source>
        <strain>CRL 75-36-700-3</strain>
    </source>
</reference>
<dbReference type="AlphaFoldDB" id="E3JQL1"/>
<dbReference type="KEGG" id="pgr:PGTG_00353"/>
<protein>
    <submittedName>
        <fullName evidence="2">Uncharacterized protein</fullName>
    </submittedName>
</protein>
<evidence type="ECO:0000313" key="2">
    <source>
        <dbReference type="EMBL" id="EFP74397.2"/>
    </source>
</evidence>
<proteinExistence type="predicted"/>
<dbReference type="HOGENOM" id="CLU_004591_1_0_1"/>
<dbReference type="EMBL" id="DS178262">
    <property type="protein sequence ID" value="EFP74397.2"/>
    <property type="molecule type" value="Genomic_DNA"/>
</dbReference>
<dbReference type="STRING" id="418459.E3JQL1"/>
<evidence type="ECO:0000256" key="1">
    <source>
        <dbReference type="SAM" id="MobiDB-lite"/>
    </source>
</evidence>
<organism evidence="2 3">
    <name type="scientific">Puccinia graminis f. sp. tritici (strain CRL 75-36-700-3 / race SCCL)</name>
    <name type="common">Black stem rust fungus</name>
    <dbReference type="NCBI Taxonomy" id="418459"/>
    <lineage>
        <taxon>Eukaryota</taxon>
        <taxon>Fungi</taxon>
        <taxon>Dikarya</taxon>
        <taxon>Basidiomycota</taxon>
        <taxon>Pucciniomycotina</taxon>
        <taxon>Pucciniomycetes</taxon>
        <taxon>Pucciniales</taxon>
        <taxon>Pucciniaceae</taxon>
        <taxon>Puccinia</taxon>
    </lineage>
</organism>
<dbReference type="Proteomes" id="UP000008783">
    <property type="component" value="Unassembled WGS sequence"/>
</dbReference>
<dbReference type="GeneID" id="10546478"/>
<evidence type="ECO:0000313" key="3">
    <source>
        <dbReference type="Proteomes" id="UP000008783"/>
    </source>
</evidence>
<gene>
    <name evidence="2" type="ORF">PGTG_00353</name>
</gene>
<dbReference type="RefSeq" id="XP_003307403.2">
    <property type="nucleotide sequence ID" value="XM_003307355.2"/>
</dbReference>
<dbReference type="InParanoid" id="E3JQL1"/>
<dbReference type="eggNOG" id="ENOG502SBYH">
    <property type="taxonomic scope" value="Eukaryota"/>
</dbReference>
<dbReference type="PANTHER" id="PTHR31912">
    <property type="entry name" value="IP13529P"/>
    <property type="match status" value="1"/>
</dbReference>